<reference evidence="3 5" key="2">
    <citation type="submission" date="2018-11" db="EMBL/GenBank/DDBJ databases">
        <authorList>
            <consortium name="Pathogen Informatics"/>
        </authorList>
    </citation>
    <scope>NUCLEOTIDE SEQUENCE [LARGE SCALE GENOMIC DNA]</scope>
</reference>
<evidence type="ECO:0000313" key="3">
    <source>
        <dbReference type="EMBL" id="VDN53098.1"/>
    </source>
</evidence>
<proteinExistence type="predicted"/>
<feature type="signal peptide" evidence="1">
    <location>
        <begin position="1"/>
        <end position="20"/>
    </location>
</feature>
<dbReference type="AlphaFoldDB" id="A0A0N4UN81"/>
<sequence length="289" mass="32586">MKLYLTISYLLFLFIRNTISELSSCQRAKCYHCLITFVNKMCPTTCELCFEKQLKNKTSAPHSSMNPYLPQLSRPFSNFSLSRSDRPVSYQLKASASPTSIYRGLPPPPLAPSPSQSITPSFLGLPSQLQQSTNQQTFGQYLPENNQKSWKEQYSSHFTNNHCPQRQKWEPCISKELANVRFRYCCKELGEGCISLCNYDATLTTIQLGVLTGRCPLNKVQTMMVCASGGKDASECCRAHNVFETGYEHCQPYCNPSAGLPQGGMLSEKYKCLGKLKQIQRCFFVSQIP</sequence>
<dbReference type="PANTHER" id="PTHR21679:SF6">
    <property type="entry name" value="DOMAIN OF UNKNOWN FUNCTION DB DOMAIN-CONTAINING PROTEIN"/>
    <property type="match status" value="1"/>
</dbReference>
<keyword evidence="1" id="KW-0732">Signal</keyword>
<dbReference type="OrthoDB" id="5912719at2759"/>
<dbReference type="Proteomes" id="UP000274756">
    <property type="component" value="Unassembled WGS sequence"/>
</dbReference>
<reference evidence="6" key="1">
    <citation type="submission" date="2017-02" db="UniProtKB">
        <authorList>
            <consortium name="WormBaseParasite"/>
        </authorList>
    </citation>
    <scope>IDENTIFICATION</scope>
</reference>
<evidence type="ECO:0000313" key="5">
    <source>
        <dbReference type="Proteomes" id="UP000274756"/>
    </source>
</evidence>
<evidence type="ECO:0000259" key="2">
    <source>
        <dbReference type="Pfam" id="PF01682"/>
    </source>
</evidence>
<dbReference type="Proteomes" id="UP000038040">
    <property type="component" value="Unplaced"/>
</dbReference>
<dbReference type="PANTHER" id="PTHR21679">
    <property type="entry name" value="DOMAIN OF UNKNOWN FUNCTION DB DOMAIN-CONTAINING PROTEIN-RELATED"/>
    <property type="match status" value="1"/>
</dbReference>
<feature type="domain" description="Domain of unknown function DB" evidence="2">
    <location>
        <begin position="185"/>
        <end position="283"/>
    </location>
</feature>
<protein>
    <submittedName>
        <fullName evidence="6">DB domain-containing protein</fullName>
    </submittedName>
</protein>
<dbReference type="InterPro" id="IPR002602">
    <property type="entry name" value="DB"/>
</dbReference>
<gene>
    <name evidence="3" type="ORF">DME_LOCUS3071</name>
</gene>
<dbReference type="Pfam" id="PF01682">
    <property type="entry name" value="DB"/>
    <property type="match status" value="1"/>
</dbReference>
<organism evidence="4 6">
    <name type="scientific">Dracunculus medinensis</name>
    <name type="common">Guinea worm</name>
    <dbReference type="NCBI Taxonomy" id="318479"/>
    <lineage>
        <taxon>Eukaryota</taxon>
        <taxon>Metazoa</taxon>
        <taxon>Ecdysozoa</taxon>
        <taxon>Nematoda</taxon>
        <taxon>Chromadorea</taxon>
        <taxon>Rhabditida</taxon>
        <taxon>Spirurina</taxon>
        <taxon>Dracunculoidea</taxon>
        <taxon>Dracunculidae</taxon>
        <taxon>Dracunculus</taxon>
    </lineage>
</organism>
<name>A0A0N4UN81_DRAME</name>
<dbReference type="EMBL" id="UYYG01000102">
    <property type="protein sequence ID" value="VDN53098.1"/>
    <property type="molecule type" value="Genomic_DNA"/>
</dbReference>
<feature type="chain" id="PRO_5033232861" evidence="1">
    <location>
        <begin position="21"/>
        <end position="289"/>
    </location>
</feature>
<evidence type="ECO:0000313" key="4">
    <source>
        <dbReference type="Proteomes" id="UP000038040"/>
    </source>
</evidence>
<accession>A0A0N4UN81</accession>
<evidence type="ECO:0000256" key="1">
    <source>
        <dbReference type="SAM" id="SignalP"/>
    </source>
</evidence>
<evidence type="ECO:0000313" key="6">
    <source>
        <dbReference type="WBParaSite" id="DME_0000934901-mRNA-1"/>
    </source>
</evidence>
<keyword evidence="5" id="KW-1185">Reference proteome</keyword>
<dbReference type="WBParaSite" id="DME_0000934901-mRNA-1">
    <property type="protein sequence ID" value="DME_0000934901-mRNA-1"/>
    <property type="gene ID" value="DME_0000934901"/>
</dbReference>
<dbReference type="STRING" id="318479.A0A0N4UN81"/>